<sequence>MAAAIDIAQRREGRDKPLLKSHKVLPRRRDLVSAYSPACADDDTGGDINNGPAYPPTRTLPLTPPAITLEDQKPLEISHDQDAETHLDPQNTITPSNGIKPLTPDITPPRIISRSKKRDGQSQRFPSASSRTTSFATAKESLSSDEETERSKPTSLLPSKHGPSLSWRNTAGSHTTTDEAHNDRNVQEPKQDRQLFDTNELQVRKRGEKRSSSGLGHTQSSHQEYSLSRIHHGSLRGRTRNENSSGPSNSVEAFAASIGCRSEGDMENNNPGHVRCISTASTTTIEAIVIDSPPQKKRTLRHTEKNDSLRSVSTPTPSTPSVTKPLQSLPLSQPRLTHKRTRITDENRWSIASDMSGATTSTAITFTKPRKVEDIIRVVVIPQRRSSLQTTAPPRPVLRSLPPNHRRPSTAPDSAPESSQSPRRHRRTMSESLPSTSSVPNAFKPKIPTRRSSLSAPTSRNTSRAGSISGNSSRVPVTVVGSENKAVLDSKTLPQPPSEFVNPQPQNLGSEGTGVLSDLIPKPLRLSTTSMPTPQIVLPPDSPVRDHEDSTRQPTPPAGSSTQFQRSIESLSCSPGPVEISQATAVPFFAHNNKSLLVVEHPLCEARPRPPMISLDHVESPLRYPRAAPKPPGSDPQDVPLIPLKRANTVPSRPRPPLPMQTDSSSGTGGGIVRRLSLARRRFSSSNRASTADSIPATDAAKDIRSTTHRVRNRMAGKKLDSKKHPFWRPYGFWQDYDDEGTTSRRGSLKSNIFIPKTTTTITAGNDLDSNGYESGQYVSNTLGIPYNRTPFQGPISMIRRVSQRSRSRSKPSRVIKSPSNKTSLFLVSEYRQGKRVRSFRPLHEVQDWIARTRQRREQEKLEARREKLRRAIGGNVIVDYTSVASTMDPESVFAPSRRERIE</sequence>
<feature type="compositionally biased region" description="Polar residues" evidence="1">
    <location>
        <begin position="430"/>
        <end position="440"/>
    </location>
</feature>
<name>D4AVS7_ARTBC</name>
<keyword evidence="3" id="KW-1185">Reference proteome</keyword>
<feature type="compositionally biased region" description="Basic and acidic residues" evidence="1">
    <location>
        <begin position="176"/>
        <end position="195"/>
    </location>
</feature>
<dbReference type="OMA" id="DERTMDY"/>
<feature type="compositionally biased region" description="Basic and acidic residues" evidence="1">
    <location>
        <begin position="8"/>
        <end position="18"/>
    </location>
</feature>
<reference evidence="3" key="1">
    <citation type="journal article" date="2011" name="Genome Biol.">
        <title>Comparative and functional genomics provide insights into the pathogenicity of dermatophytic fungi.</title>
        <authorList>
            <person name="Burmester A."/>
            <person name="Shelest E."/>
            <person name="Gloeckner G."/>
            <person name="Heddergott C."/>
            <person name="Schindler S."/>
            <person name="Staib P."/>
            <person name="Heidel A."/>
            <person name="Felder M."/>
            <person name="Petzold A."/>
            <person name="Szafranski K."/>
            <person name="Feuermann M."/>
            <person name="Pedruzzi I."/>
            <person name="Priebe S."/>
            <person name="Groth M."/>
            <person name="Winkler R."/>
            <person name="Li W."/>
            <person name="Kniemeyer O."/>
            <person name="Schroeckh V."/>
            <person name="Hertweck C."/>
            <person name="Hube B."/>
            <person name="White T.C."/>
            <person name="Platzer M."/>
            <person name="Guthke R."/>
            <person name="Heitman J."/>
            <person name="Woestemeyer J."/>
            <person name="Zipfel P.F."/>
            <person name="Monod M."/>
            <person name="Brakhage A.A."/>
        </authorList>
    </citation>
    <scope>NUCLEOTIDE SEQUENCE [LARGE SCALE GENOMIC DNA]</scope>
    <source>
        <strain evidence="3">ATCC MYA-4681 / CBS 112371</strain>
    </source>
</reference>
<feature type="compositionally biased region" description="Polar residues" evidence="1">
    <location>
        <begin position="88"/>
        <end position="97"/>
    </location>
</feature>
<feature type="compositionally biased region" description="Low complexity" evidence="1">
    <location>
        <begin position="311"/>
        <end position="328"/>
    </location>
</feature>
<evidence type="ECO:0000313" key="3">
    <source>
        <dbReference type="Proteomes" id="UP000008866"/>
    </source>
</evidence>
<feature type="region of interest" description="Disordered" evidence="1">
    <location>
        <begin position="623"/>
        <end position="642"/>
    </location>
</feature>
<dbReference type="HOGENOM" id="CLU_326237_0_0_1"/>
<organism evidence="2 3">
    <name type="scientific">Arthroderma benhamiae (strain ATCC MYA-4681 / CBS 112371)</name>
    <name type="common">Trichophyton mentagrophytes</name>
    <dbReference type="NCBI Taxonomy" id="663331"/>
    <lineage>
        <taxon>Eukaryota</taxon>
        <taxon>Fungi</taxon>
        <taxon>Dikarya</taxon>
        <taxon>Ascomycota</taxon>
        <taxon>Pezizomycotina</taxon>
        <taxon>Eurotiomycetes</taxon>
        <taxon>Eurotiomycetidae</taxon>
        <taxon>Onygenales</taxon>
        <taxon>Arthrodermataceae</taxon>
        <taxon>Trichophyton</taxon>
    </lineage>
</organism>
<evidence type="ECO:0000313" key="2">
    <source>
        <dbReference type="EMBL" id="EFE32833.1"/>
    </source>
</evidence>
<feature type="region of interest" description="Disordered" evidence="1">
    <location>
        <begin position="1"/>
        <end position="22"/>
    </location>
</feature>
<feature type="compositionally biased region" description="Polar residues" evidence="1">
    <location>
        <begin position="212"/>
        <end position="226"/>
    </location>
</feature>
<dbReference type="EMBL" id="ABSU01000013">
    <property type="protein sequence ID" value="EFE32833.1"/>
    <property type="molecule type" value="Genomic_DNA"/>
</dbReference>
<accession>D4AVS7</accession>
<dbReference type="Proteomes" id="UP000008866">
    <property type="component" value="Unassembled WGS sequence"/>
</dbReference>
<dbReference type="eggNOG" id="ENOG502SN25">
    <property type="taxonomic scope" value="Eukaryota"/>
</dbReference>
<comment type="caution">
    <text evidence="2">The sequence shown here is derived from an EMBL/GenBank/DDBJ whole genome shotgun (WGS) entry which is preliminary data.</text>
</comment>
<dbReference type="AlphaFoldDB" id="D4AVS7"/>
<feature type="compositionally biased region" description="Polar residues" evidence="1">
    <location>
        <begin position="450"/>
        <end position="475"/>
    </location>
</feature>
<dbReference type="KEGG" id="abe:ARB_00291"/>
<feature type="compositionally biased region" description="Low complexity" evidence="1">
    <location>
        <begin position="127"/>
        <end position="138"/>
    </location>
</feature>
<feature type="region of interest" description="Disordered" evidence="1">
    <location>
        <begin position="647"/>
        <end position="671"/>
    </location>
</feature>
<feature type="region of interest" description="Disordered" evidence="1">
    <location>
        <begin position="294"/>
        <end position="328"/>
    </location>
</feature>
<evidence type="ECO:0000256" key="1">
    <source>
        <dbReference type="SAM" id="MobiDB-lite"/>
    </source>
</evidence>
<dbReference type="GeneID" id="9519509"/>
<feature type="compositionally biased region" description="Polar residues" evidence="1">
    <location>
        <begin position="501"/>
        <end position="510"/>
    </location>
</feature>
<feature type="compositionally biased region" description="Polar residues" evidence="1">
    <location>
        <begin position="166"/>
        <end position="175"/>
    </location>
</feature>
<proteinExistence type="predicted"/>
<feature type="region of interest" description="Disordered" evidence="1">
    <location>
        <begin position="386"/>
        <end position="575"/>
    </location>
</feature>
<dbReference type="OrthoDB" id="3870679at2759"/>
<feature type="compositionally biased region" description="Polar residues" evidence="1">
    <location>
        <begin position="558"/>
        <end position="573"/>
    </location>
</feature>
<feature type="compositionally biased region" description="Basic and acidic residues" evidence="1">
    <location>
        <begin position="70"/>
        <end position="87"/>
    </location>
</feature>
<feature type="compositionally biased region" description="Low complexity" evidence="1">
    <location>
        <begin position="56"/>
        <end position="69"/>
    </location>
</feature>
<dbReference type="RefSeq" id="XP_003013473.1">
    <property type="nucleotide sequence ID" value="XM_003013427.1"/>
</dbReference>
<feature type="compositionally biased region" description="Basic and acidic residues" evidence="1">
    <location>
        <begin position="202"/>
        <end position="211"/>
    </location>
</feature>
<feature type="region of interest" description="Disordered" evidence="1">
    <location>
        <begin position="37"/>
        <end position="227"/>
    </location>
</feature>
<protein>
    <submittedName>
        <fullName evidence="2">Uncharacterized protein</fullName>
    </submittedName>
</protein>
<dbReference type="STRING" id="663331.D4AVS7"/>
<gene>
    <name evidence="2" type="ORF">ARB_00291</name>
</gene>